<evidence type="ECO:0000256" key="1">
    <source>
        <dbReference type="ARBA" id="ARBA00010396"/>
    </source>
</evidence>
<dbReference type="GO" id="GO:0008168">
    <property type="term" value="F:methyltransferase activity"/>
    <property type="evidence" value="ECO:0007669"/>
    <property type="project" value="UniProtKB-KW"/>
</dbReference>
<evidence type="ECO:0000313" key="7">
    <source>
        <dbReference type="EMBL" id="QTV06242.1"/>
    </source>
</evidence>
<name>A0ABX7XEM8_9FLAO</name>
<reference evidence="7 8" key="1">
    <citation type="journal article" date="2021" name="Int. J. Syst. Evol. Microbiol.">
        <title>Faecalibacter bovis sp. nov., isolated from cow faeces.</title>
        <authorList>
            <person name="Li F."/>
            <person name="Zhao W."/>
            <person name="Hong Q."/>
            <person name="Shao Q."/>
            <person name="Song J."/>
            <person name="Yang S."/>
        </authorList>
    </citation>
    <scope>NUCLEOTIDE SEQUENCE [LARGE SCALE GENOMIC DNA]</scope>
    <source>
        <strain evidence="7 8">ZY171143</strain>
    </source>
</reference>
<keyword evidence="8" id="KW-1185">Reference proteome</keyword>
<dbReference type="EC" id="2.1.1.199" evidence="6"/>
<sequence length="302" mass="34948">MSEYHNPVLLKDSVDALIINESGIYVDCTFGGGGHSREIVSRLAEGGKLYSFDQDEDAVRNKFEDPKFELIEQNFRFLKNNLRFRLVRQIDGVLADLGVSSHQFDTPDRGFSTRFDGELDMRMNQNSKLSAKTIVNEYEEEDLARIFYDYGELQGSYRLAKEIIKAREIKPIETIEELKAIFSFIPKMKENKFFAQMFQALRIEVNDEMAALKDMLMQCAEVIKPGGRLVIISYHSLEDRLVKRFIKNGMFEGEPERDMYGNWYAPFKPLQSKVIVPTQDEINVNPRARSAKMRIAVRNENE</sequence>
<keyword evidence="6" id="KW-0963">Cytoplasm</keyword>
<keyword evidence="4 6" id="KW-0808">Transferase</keyword>
<gene>
    <name evidence="6 7" type="primary">rsmH</name>
    <name evidence="7" type="ORF">J9309_02605</name>
</gene>
<reference evidence="8" key="2">
    <citation type="submission" date="2021-04" db="EMBL/GenBank/DDBJ databases">
        <title>Taxonomy of Flavobacteriaceae bacterium ZY171143.</title>
        <authorList>
            <person name="Li F."/>
        </authorList>
    </citation>
    <scope>NUCLEOTIDE SEQUENCE [LARGE SCALE GENOMIC DNA]</scope>
    <source>
        <strain evidence="8">ZY171143</strain>
    </source>
</reference>
<dbReference type="PANTHER" id="PTHR11265:SF0">
    <property type="entry name" value="12S RRNA N4-METHYLCYTIDINE METHYLTRANSFERASE"/>
    <property type="match status" value="1"/>
</dbReference>
<dbReference type="NCBIfam" id="TIGR00006">
    <property type="entry name" value="16S rRNA (cytosine(1402)-N(4))-methyltransferase RsmH"/>
    <property type="match status" value="1"/>
</dbReference>
<dbReference type="PANTHER" id="PTHR11265">
    <property type="entry name" value="S-ADENOSYL-METHYLTRANSFERASE MRAW"/>
    <property type="match status" value="1"/>
</dbReference>
<evidence type="ECO:0000256" key="6">
    <source>
        <dbReference type="HAMAP-Rule" id="MF_01007"/>
    </source>
</evidence>
<dbReference type="SUPFAM" id="SSF53335">
    <property type="entry name" value="S-adenosyl-L-methionine-dependent methyltransferases"/>
    <property type="match status" value="1"/>
</dbReference>
<evidence type="ECO:0000256" key="5">
    <source>
        <dbReference type="ARBA" id="ARBA00022691"/>
    </source>
</evidence>
<dbReference type="InterPro" id="IPR002903">
    <property type="entry name" value="RsmH"/>
</dbReference>
<feature type="binding site" evidence="6">
    <location>
        <begin position="33"/>
        <end position="35"/>
    </location>
    <ligand>
        <name>S-adenosyl-L-methionine</name>
        <dbReference type="ChEBI" id="CHEBI:59789"/>
    </ligand>
</feature>
<proteinExistence type="inferred from homology"/>
<dbReference type="HAMAP" id="MF_01007">
    <property type="entry name" value="16SrRNA_methyltr_H"/>
    <property type="match status" value="1"/>
</dbReference>
<dbReference type="GO" id="GO:0032259">
    <property type="term" value="P:methylation"/>
    <property type="evidence" value="ECO:0007669"/>
    <property type="project" value="UniProtKB-KW"/>
</dbReference>
<organism evidence="7 8">
    <name type="scientific">Faecalibacter bovis</name>
    <dbReference type="NCBI Taxonomy" id="2898187"/>
    <lineage>
        <taxon>Bacteria</taxon>
        <taxon>Pseudomonadati</taxon>
        <taxon>Bacteroidota</taxon>
        <taxon>Flavobacteriia</taxon>
        <taxon>Flavobacteriales</taxon>
        <taxon>Weeksellaceae</taxon>
        <taxon>Faecalibacter</taxon>
    </lineage>
</organism>
<dbReference type="InterPro" id="IPR029063">
    <property type="entry name" value="SAM-dependent_MTases_sf"/>
</dbReference>
<comment type="subcellular location">
    <subcellularLocation>
        <location evidence="6">Cytoplasm</location>
    </subcellularLocation>
</comment>
<evidence type="ECO:0000256" key="4">
    <source>
        <dbReference type="ARBA" id="ARBA00022679"/>
    </source>
</evidence>
<keyword evidence="3 6" id="KW-0489">Methyltransferase</keyword>
<evidence type="ECO:0000313" key="8">
    <source>
        <dbReference type="Proteomes" id="UP000672011"/>
    </source>
</evidence>
<dbReference type="RefSeq" id="WP_230476884.1">
    <property type="nucleotide sequence ID" value="NZ_CP072842.1"/>
</dbReference>
<feature type="binding site" evidence="6">
    <location>
        <position position="96"/>
    </location>
    <ligand>
        <name>S-adenosyl-L-methionine</name>
        <dbReference type="ChEBI" id="CHEBI:59789"/>
    </ligand>
</feature>
<evidence type="ECO:0000256" key="3">
    <source>
        <dbReference type="ARBA" id="ARBA00022603"/>
    </source>
</evidence>
<accession>A0ABX7XEM8</accession>
<dbReference type="EMBL" id="CP072842">
    <property type="protein sequence ID" value="QTV06242.1"/>
    <property type="molecule type" value="Genomic_DNA"/>
</dbReference>
<feature type="binding site" evidence="6">
    <location>
        <position position="75"/>
    </location>
    <ligand>
        <name>S-adenosyl-L-methionine</name>
        <dbReference type="ChEBI" id="CHEBI:59789"/>
    </ligand>
</feature>
<dbReference type="Pfam" id="PF01795">
    <property type="entry name" value="Methyltransf_5"/>
    <property type="match status" value="1"/>
</dbReference>
<comment type="similarity">
    <text evidence="1 6">Belongs to the methyltransferase superfamily. RsmH family.</text>
</comment>
<comment type="function">
    <text evidence="6">Specifically methylates the N4 position of cytidine in position 1402 (C1402) of 16S rRNA.</text>
</comment>
<protein>
    <recommendedName>
        <fullName evidence="6">Ribosomal RNA small subunit methyltransferase H</fullName>
        <ecNumber evidence="6">2.1.1.199</ecNumber>
    </recommendedName>
    <alternativeName>
        <fullName evidence="6">16S rRNA m(4)C1402 methyltransferase</fullName>
    </alternativeName>
    <alternativeName>
        <fullName evidence="6">rRNA (cytosine-N(4)-)-methyltransferase RsmH</fullName>
    </alternativeName>
</protein>
<dbReference type="InterPro" id="IPR023397">
    <property type="entry name" value="SAM-dep_MeTrfase_MraW_recog"/>
</dbReference>
<dbReference type="PIRSF" id="PIRSF004486">
    <property type="entry name" value="MraW"/>
    <property type="match status" value="1"/>
</dbReference>
<comment type="catalytic activity">
    <reaction evidence="6">
        <text>cytidine(1402) in 16S rRNA + S-adenosyl-L-methionine = N(4)-methylcytidine(1402) in 16S rRNA + S-adenosyl-L-homocysteine + H(+)</text>
        <dbReference type="Rhea" id="RHEA:42928"/>
        <dbReference type="Rhea" id="RHEA-COMP:10286"/>
        <dbReference type="Rhea" id="RHEA-COMP:10287"/>
        <dbReference type="ChEBI" id="CHEBI:15378"/>
        <dbReference type="ChEBI" id="CHEBI:57856"/>
        <dbReference type="ChEBI" id="CHEBI:59789"/>
        <dbReference type="ChEBI" id="CHEBI:74506"/>
        <dbReference type="ChEBI" id="CHEBI:82748"/>
        <dbReference type="EC" id="2.1.1.199"/>
    </reaction>
</comment>
<dbReference type="SUPFAM" id="SSF81799">
    <property type="entry name" value="Putative methyltransferase TM0872, insert domain"/>
    <property type="match status" value="1"/>
</dbReference>
<dbReference type="Gene3D" id="3.40.50.150">
    <property type="entry name" value="Vaccinia Virus protein VP39"/>
    <property type="match status" value="1"/>
</dbReference>
<evidence type="ECO:0000256" key="2">
    <source>
        <dbReference type="ARBA" id="ARBA00022552"/>
    </source>
</evidence>
<dbReference type="Gene3D" id="1.10.150.170">
    <property type="entry name" value="Putative methyltransferase TM0872, insert domain"/>
    <property type="match status" value="1"/>
</dbReference>
<feature type="binding site" evidence="6">
    <location>
        <position position="103"/>
    </location>
    <ligand>
        <name>S-adenosyl-L-methionine</name>
        <dbReference type="ChEBI" id="CHEBI:59789"/>
    </ligand>
</feature>
<keyword evidence="5 6" id="KW-0949">S-adenosyl-L-methionine</keyword>
<keyword evidence="2 6" id="KW-0698">rRNA processing</keyword>
<dbReference type="Proteomes" id="UP000672011">
    <property type="component" value="Chromosome"/>
</dbReference>
<feature type="binding site" evidence="6">
    <location>
        <position position="53"/>
    </location>
    <ligand>
        <name>S-adenosyl-L-methionine</name>
        <dbReference type="ChEBI" id="CHEBI:59789"/>
    </ligand>
</feature>